<dbReference type="InterPro" id="IPR012337">
    <property type="entry name" value="RNaseH-like_sf"/>
</dbReference>
<dbReference type="GO" id="GO:0140965">
    <property type="term" value="P:secondary piRNA processing"/>
    <property type="evidence" value="ECO:0007669"/>
    <property type="project" value="UniProtKB-ARBA"/>
</dbReference>
<dbReference type="CDD" id="cd02845">
    <property type="entry name" value="PAZ_piwi_like"/>
    <property type="match status" value="1"/>
</dbReference>
<proteinExistence type="inferred from homology"/>
<keyword evidence="3" id="KW-0963">Cytoplasm</keyword>
<evidence type="ECO:0000256" key="1">
    <source>
        <dbReference type="ARBA" id="ARBA00004496"/>
    </source>
</evidence>
<name>A0AAN7ZMH3_9COLE</name>
<dbReference type="Gene3D" id="2.170.260.10">
    <property type="entry name" value="paz domain"/>
    <property type="match status" value="1"/>
</dbReference>
<dbReference type="FunFam" id="2.170.260.10:FF:000003">
    <property type="entry name" value="Piwi-like RNA-mediated gene silencing 2"/>
    <property type="match status" value="1"/>
</dbReference>
<dbReference type="EMBL" id="JAVRBK010000005">
    <property type="protein sequence ID" value="KAK5643491.1"/>
    <property type="molecule type" value="Genomic_DNA"/>
</dbReference>
<dbReference type="Proteomes" id="UP001329430">
    <property type="component" value="Chromosome 5"/>
</dbReference>
<evidence type="ECO:0000259" key="9">
    <source>
        <dbReference type="PROSITE" id="PS50821"/>
    </source>
</evidence>
<evidence type="ECO:0000256" key="5">
    <source>
        <dbReference type="ARBA" id="ARBA00022884"/>
    </source>
</evidence>
<evidence type="ECO:0000256" key="8">
    <source>
        <dbReference type="SAM" id="MobiDB-lite"/>
    </source>
</evidence>
<dbReference type="PROSITE" id="PS50821">
    <property type="entry name" value="PAZ"/>
    <property type="match status" value="1"/>
</dbReference>
<dbReference type="InterPro" id="IPR003165">
    <property type="entry name" value="Piwi"/>
</dbReference>
<gene>
    <name evidence="11" type="ORF">RI129_007336</name>
</gene>
<dbReference type="CDD" id="cd04658">
    <property type="entry name" value="Piwi_piwi-like_Euk"/>
    <property type="match status" value="1"/>
</dbReference>
<dbReference type="InterPro" id="IPR036397">
    <property type="entry name" value="RNaseH_sf"/>
</dbReference>
<evidence type="ECO:0000313" key="12">
    <source>
        <dbReference type="Proteomes" id="UP001329430"/>
    </source>
</evidence>
<dbReference type="GO" id="GO:0005737">
    <property type="term" value="C:cytoplasm"/>
    <property type="evidence" value="ECO:0007669"/>
    <property type="project" value="UniProtKB-SubCell"/>
</dbReference>
<dbReference type="Gene3D" id="3.30.420.10">
    <property type="entry name" value="Ribonuclease H-like superfamily/Ribonuclease H"/>
    <property type="match status" value="1"/>
</dbReference>
<dbReference type="SMART" id="SM00950">
    <property type="entry name" value="Piwi"/>
    <property type="match status" value="1"/>
</dbReference>
<evidence type="ECO:0000256" key="2">
    <source>
        <dbReference type="ARBA" id="ARBA00022473"/>
    </source>
</evidence>
<evidence type="ECO:0000256" key="3">
    <source>
        <dbReference type="ARBA" id="ARBA00022490"/>
    </source>
</evidence>
<feature type="domain" description="Piwi" evidence="10">
    <location>
        <begin position="546"/>
        <end position="834"/>
    </location>
</feature>
<evidence type="ECO:0000259" key="10">
    <source>
        <dbReference type="PROSITE" id="PS50822"/>
    </source>
</evidence>
<protein>
    <recommendedName>
        <fullName evidence="13">Argonaute 3</fullName>
    </recommendedName>
</protein>
<dbReference type="InterPro" id="IPR003100">
    <property type="entry name" value="PAZ_dom"/>
</dbReference>
<dbReference type="Pfam" id="PF23278">
    <property type="entry name" value="Piwi_N"/>
    <property type="match status" value="1"/>
</dbReference>
<keyword evidence="5" id="KW-0694">RNA-binding</keyword>
<dbReference type="Pfam" id="PF02170">
    <property type="entry name" value="PAZ"/>
    <property type="match status" value="1"/>
</dbReference>
<comment type="similarity">
    <text evidence="7">Belongs to the argonaute family. Piwi subfamily.</text>
</comment>
<organism evidence="11 12">
    <name type="scientific">Pyrocoelia pectoralis</name>
    <dbReference type="NCBI Taxonomy" id="417401"/>
    <lineage>
        <taxon>Eukaryota</taxon>
        <taxon>Metazoa</taxon>
        <taxon>Ecdysozoa</taxon>
        <taxon>Arthropoda</taxon>
        <taxon>Hexapoda</taxon>
        <taxon>Insecta</taxon>
        <taxon>Pterygota</taxon>
        <taxon>Neoptera</taxon>
        <taxon>Endopterygota</taxon>
        <taxon>Coleoptera</taxon>
        <taxon>Polyphaga</taxon>
        <taxon>Elateriformia</taxon>
        <taxon>Elateroidea</taxon>
        <taxon>Lampyridae</taxon>
        <taxon>Lampyrinae</taxon>
        <taxon>Pyrocoelia</taxon>
    </lineage>
</organism>
<dbReference type="FunFam" id="3.30.420.10:FF:000014">
    <property type="entry name" value="Piwi-like RNA-mediated gene silencing 1"/>
    <property type="match status" value="1"/>
</dbReference>
<dbReference type="SUPFAM" id="SSF101690">
    <property type="entry name" value="PAZ domain"/>
    <property type="match status" value="1"/>
</dbReference>
<dbReference type="PROSITE" id="PS50822">
    <property type="entry name" value="PIWI"/>
    <property type="match status" value="1"/>
</dbReference>
<dbReference type="SUPFAM" id="SSF53098">
    <property type="entry name" value="Ribonuclease H-like"/>
    <property type="match status" value="1"/>
</dbReference>
<feature type="region of interest" description="Disordered" evidence="8">
    <location>
        <begin position="24"/>
        <end position="45"/>
    </location>
</feature>
<accession>A0AAN7ZMH3</accession>
<evidence type="ECO:0008006" key="13">
    <source>
        <dbReference type="Google" id="ProtNLM"/>
    </source>
</evidence>
<comment type="subcellular location">
    <subcellularLocation>
        <location evidence="1">Cytoplasm</location>
    </subcellularLocation>
</comment>
<evidence type="ECO:0000256" key="7">
    <source>
        <dbReference type="ARBA" id="ARBA00038291"/>
    </source>
</evidence>
<keyword evidence="4" id="KW-0221">Differentiation</keyword>
<dbReference type="SMART" id="SM00949">
    <property type="entry name" value="PAZ"/>
    <property type="match status" value="1"/>
</dbReference>
<reference evidence="11 12" key="1">
    <citation type="journal article" date="2024" name="Insects">
        <title>An Improved Chromosome-Level Genome Assembly of the Firefly Pyrocoelia pectoralis.</title>
        <authorList>
            <person name="Fu X."/>
            <person name="Meyer-Rochow V.B."/>
            <person name="Ballantyne L."/>
            <person name="Zhu X."/>
        </authorList>
    </citation>
    <scope>NUCLEOTIDE SEQUENCE [LARGE SCALE GENOMIC DNA]</scope>
    <source>
        <strain evidence="11">XCY_ONT2</strain>
    </source>
</reference>
<evidence type="ECO:0000256" key="4">
    <source>
        <dbReference type="ARBA" id="ARBA00022782"/>
    </source>
</evidence>
<keyword evidence="2" id="KW-0217">Developmental protein</keyword>
<evidence type="ECO:0000256" key="6">
    <source>
        <dbReference type="ARBA" id="ARBA00023158"/>
    </source>
</evidence>
<sequence>MAEIPRGRGRGAVILEALRKAQQQQQLAEAPAVEPREESVAPKPVVPKGRASLLRQKLSELKQTAPVGEPSTLQTPAEIATITKGVEETVINEPCLFRGESGTTVNASCNYIKLRTERDGGVFEYHVLFKPDMDAKSIRTRFVSTHLGKIKLFDGGSTLYLPIKLPDTRTEYICNHPQDNSEVTMIITFVKLKQLSECIHLFNVLLKKIMHALLLTRIGRNYYDPKHTHLVPQHKLEVLPGYAVAVDEFEGGAMICLDTQHRVMRTENVMDFLTNVKLTCKQQGNFVSVARQALLGTTILTKYNNKTYQIDEIQWDETPQSSFETRDKRKISYVEYYKKQYNIDIKNLSQPLLLNKKTKKTAQSEEVDQFISLVPELCYMTGLTDEMRSDFKVMKDVAMYTRVTPNQRLRALRAFLDNVENTPEAKEILSNWGLHIENATVDLLARVLAPETILFGGGVKGTTNNADWNSLICKNKVLGPVDLIRWYLFFTSRDEKFASTFAATMTRLGDVMGMRIAQPKMEKLADDRTDTYANMIQKVANTEAQLLVFICPSIREDRYSVIKRLCCADLPIPTQVILSRTLANPSKVRGITHKIGLQINCKLGGTLWALRFPVKNWMICGIDVYHSPGVKQSVCAFVSSLNDDITRWYSTVVFQDKELGDQHKTAFVKALERYKQLNGVFPSNVVIFRDGVGDGQLKYCKNYEVAQFQQCLSDYSISNVKLTMIVVQKRINTRLFLNKGAEFDNPAPGTVTDSKITRRNWYDFFLVAQHVRQGTVTPTHYVVVHDDANLKPDHVQKLTYKLCHLYYNWPGTIRVPAPCQYAHKCAYLVGQYIKREPSAKLADALYYL</sequence>
<comment type="caution">
    <text evidence="11">The sequence shown here is derived from an EMBL/GenBank/DDBJ whole genome shotgun (WGS) entry which is preliminary data.</text>
</comment>
<feature type="compositionally biased region" description="Low complexity" evidence="8">
    <location>
        <begin position="24"/>
        <end position="33"/>
    </location>
</feature>
<keyword evidence="6" id="KW-0943">RNA-mediated gene silencing</keyword>
<feature type="domain" description="PAZ" evidence="9">
    <location>
        <begin position="268"/>
        <end position="382"/>
    </location>
</feature>
<dbReference type="InterPro" id="IPR036085">
    <property type="entry name" value="PAZ_dom_sf"/>
</dbReference>
<dbReference type="PANTHER" id="PTHR22891">
    <property type="entry name" value="EUKARYOTIC TRANSLATION INITIATION FACTOR 2C"/>
    <property type="match status" value="1"/>
</dbReference>
<dbReference type="GO" id="GO:0003723">
    <property type="term" value="F:RNA binding"/>
    <property type="evidence" value="ECO:0007669"/>
    <property type="project" value="UniProtKB-KW"/>
</dbReference>
<dbReference type="Gene3D" id="3.40.50.2300">
    <property type="match status" value="1"/>
</dbReference>
<dbReference type="AlphaFoldDB" id="A0AAN7ZMH3"/>
<keyword evidence="12" id="KW-1185">Reference proteome</keyword>
<evidence type="ECO:0000313" key="11">
    <source>
        <dbReference type="EMBL" id="KAK5643491.1"/>
    </source>
</evidence>
<dbReference type="Pfam" id="PF02171">
    <property type="entry name" value="Piwi"/>
    <property type="match status" value="1"/>
</dbReference>
<dbReference type="GO" id="GO:0030154">
    <property type="term" value="P:cell differentiation"/>
    <property type="evidence" value="ECO:0007669"/>
    <property type="project" value="UniProtKB-KW"/>
</dbReference>